<comment type="caution">
    <text evidence="2">The sequence shown here is derived from an EMBL/GenBank/DDBJ whole genome shotgun (WGS) entry which is preliminary data.</text>
</comment>
<gene>
    <name evidence="2" type="ORF">EBV32_03695</name>
</gene>
<feature type="non-terminal residue" evidence="2">
    <location>
        <position position="265"/>
    </location>
</feature>
<dbReference type="InterPro" id="IPR036388">
    <property type="entry name" value="WH-like_DNA-bd_sf"/>
</dbReference>
<evidence type="ECO:0000313" key="3">
    <source>
        <dbReference type="Proteomes" id="UP000713222"/>
    </source>
</evidence>
<dbReference type="EMBL" id="RGET01000060">
    <property type="protein sequence ID" value="NBN88175.1"/>
    <property type="molecule type" value="Genomic_DNA"/>
</dbReference>
<dbReference type="Pfam" id="PF13730">
    <property type="entry name" value="HTH_36"/>
    <property type="match status" value="1"/>
</dbReference>
<protein>
    <submittedName>
        <fullName evidence="2">Helix-turn-helix domain-containing protein</fullName>
    </submittedName>
</protein>
<evidence type="ECO:0000256" key="1">
    <source>
        <dbReference type="SAM" id="MobiDB-lite"/>
    </source>
</evidence>
<feature type="compositionally biased region" description="Polar residues" evidence="1">
    <location>
        <begin position="205"/>
        <end position="221"/>
    </location>
</feature>
<organism evidence="2 3">
    <name type="scientific">Candidatus Fonsibacter lacus</name>
    <dbReference type="NCBI Taxonomy" id="2576439"/>
    <lineage>
        <taxon>Bacteria</taxon>
        <taxon>Pseudomonadati</taxon>
        <taxon>Pseudomonadota</taxon>
        <taxon>Alphaproteobacteria</taxon>
        <taxon>Candidatus Pelagibacterales</taxon>
        <taxon>Candidatus Pelagibacterales incertae sedis</taxon>
        <taxon>Candidatus Fonsibacter</taxon>
    </lineage>
</organism>
<dbReference type="AlphaFoldDB" id="A0A964UYM3"/>
<dbReference type="Gene3D" id="1.10.10.10">
    <property type="entry name" value="Winged helix-like DNA-binding domain superfamily/Winged helix DNA-binding domain"/>
    <property type="match status" value="1"/>
</dbReference>
<accession>A0A964UYM3</accession>
<feature type="compositionally biased region" description="Basic and acidic residues" evidence="1">
    <location>
        <begin position="184"/>
        <end position="204"/>
    </location>
</feature>
<dbReference type="Proteomes" id="UP000713222">
    <property type="component" value="Unassembled WGS sequence"/>
</dbReference>
<proteinExistence type="predicted"/>
<name>A0A964UYM3_9PROT</name>
<sequence length="265" mass="28113">MMPICPDLPGLVGLSAAAACCYGPVSFARVQTKRAVHPRPVPALIALARMLGRMHNKLKLTPASISAARQNVRVSRIRQVKAATVDQLSPAARCLLRSLIDYLGESEVCWPSVATLASECGLSNRHVRRILRELELSGWILSSPRRRPDGGQTSSLISWRRGAPAGDGATVPAVSPPPDTGVRPIEDSGNTHKQHAECVLHENSSEQQDGPAQTRQAQTSPGRPDSLQDGPAAPAEHPDIATADGGPVPVAFGPAAAQILQRVRT</sequence>
<reference evidence="2" key="1">
    <citation type="submission" date="2018-10" db="EMBL/GenBank/DDBJ databases">
        <title>Iterative Subtractive Binning of Freshwater Chronoseries Metagenomes Recovers Nearly Complete Genomes from over Four Hundred Novel Species.</title>
        <authorList>
            <person name="Rodriguez-R L.M."/>
            <person name="Tsementzi D."/>
            <person name="Luo C."/>
            <person name="Konstantinidis K.T."/>
        </authorList>
    </citation>
    <scope>NUCLEOTIDE SEQUENCE</scope>
    <source>
        <strain evidence="2">WB7_6_001</strain>
    </source>
</reference>
<evidence type="ECO:0000313" key="2">
    <source>
        <dbReference type="EMBL" id="NBN88175.1"/>
    </source>
</evidence>
<feature type="region of interest" description="Disordered" evidence="1">
    <location>
        <begin position="142"/>
        <end position="251"/>
    </location>
</feature>